<proteinExistence type="predicted"/>
<name>A0A180GDZ7_PUCT1</name>
<feature type="region of interest" description="Disordered" evidence="1">
    <location>
        <begin position="209"/>
        <end position="228"/>
    </location>
</feature>
<protein>
    <submittedName>
        <fullName evidence="2 3">Uncharacterized protein</fullName>
    </submittedName>
</protein>
<feature type="region of interest" description="Disordered" evidence="1">
    <location>
        <begin position="13"/>
        <end position="49"/>
    </location>
</feature>
<evidence type="ECO:0000256" key="1">
    <source>
        <dbReference type="SAM" id="MobiDB-lite"/>
    </source>
</evidence>
<gene>
    <name evidence="2" type="ORF">PTTG_28281</name>
</gene>
<evidence type="ECO:0000313" key="4">
    <source>
        <dbReference type="Proteomes" id="UP000005240"/>
    </source>
</evidence>
<dbReference type="EMBL" id="ADAS02000099">
    <property type="protein sequence ID" value="OAV90552.1"/>
    <property type="molecule type" value="Genomic_DNA"/>
</dbReference>
<evidence type="ECO:0000313" key="2">
    <source>
        <dbReference type="EMBL" id="OAV90552.1"/>
    </source>
</evidence>
<dbReference type="Proteomes" id="UP000005240">
    <property type="component" value="Unassembled WGS sequence"/>
</dbReference>
<reference evidence="3" key="4">
    <citation type="submission" date="2025-05" db="UniProtKB">
        <authorList>
            <consortium name="EnsemblFungi"/>
        </authorList>
    </citation>
    <scope>IDENTIFICATION</scope>
    <source>
        <strain evidence="3">isolate 1-1 / race 1 (BBBD)</strain>
    </source>
</reference>
<keyword evidence="4" id="KW-1185">Reference proteome</keyword>
<organism evidence="2">
    <name type="scientific">Puccinia triticina (isolate 1-1 / race 1 (BBBD))</name>
    <name type="common">Brown leaf rust fungus</name>
    <dbReference type="NCBI Taxonomy" id="630390"/>
    <lineage>
        <taxon>Eukaryota</taxon>
        <taxon>Fungi</taxon>
        <taxon>Dikarya</taxon>
        <taxon>Basidiomycota</taxon>
        <taxon>Pucciniomycotina</taxon>
        <taxon>Pucciniomycetes</taxon>
        <taxon>Pucciniales</taxon>
        <taxon>Pucciniaceae</taxon>
        <taxon>Puccinia</taxon>
    </lineage>
</organism>
<sequence>MFLRLRLHLVRSTPQTSQLHPPTAWTAKTNSPAKPGQTGTGRPLGRPAGVAGITDEAPHLDELSASCLAQVDGQVDALSHSFSDWHLTAVDDDTRVAATASDLDAIKKISVSVATKDNEFVPEDPQFNKASLLEAFLAGIKERSAKYVPSPLRTTHQFHKGCCLRGPPIPGRRSLSIPLTLEARIHRPTARRLLSATSPSPDLIPISFPIPGRPADHSPPLTNSHAPDPLSIVQLRSANTAAEVPVNHGLRDP</sequence>
<dbReference type="AlphaFoldDB" id="A0A180GDZ7"/>
<reference evidence="2" key="1">
    <citation type="submission" date="2009-11" db="EMBL/GenBank/DDBJ databases">
        <authorList>
            <consortium name="The Broad Institute Genome Sequencing Platform"/>
            <person name="Ward D."/>
            <person name="Feldgarden M."/>
            <person name="Earl A."/>
            <person name="Young S.K."/>
            <person name="Zeng Q."/>
            <person name="Koehrsen M."/>
            <person name="Alvarado L."/>
            <person name="Berlin A."/>
            <person name="Bochicchio J."/>
            <person name="Borenstein D."/>
            <person name="Chapman S.B."/>
            <person name="Chen Z."/>
            <person name="Engels R."/>
            <person name="Freedman E."/>
            <person name="Gellesch M."/>
            <person name="Goldberg J."/>
            <person name="Griggs A."/>
            <person name="Gujja S."/>
            <person name="Heilman E."/>
            <person name="Heiman D."/>
            <person name="Hepburn T."/>
            <person name="Howarth C."/>
            <person name="Jen D."/>
            <person name="Larson L."/>
            <person name="Lewis B."/>
            <person name="Mehta T."/>
            <person name="Park D."/>
            <person name="Pearson M."/>
            <person name="Roberts A."/>
            <person name="Saif S."/>
            <person name="Shea T."/>
            <person name="Shenoy N."/>
            <person name="Sisk P."/>
            <person name="Stolte C."/>
            <person name="Sykes S."/>
            <person name="Thomson T."/>
            <person name="Walk T."/>
            <person name="White J."/>
            <person name="Yandava C."/>
            <person name="Izard J."/>
            <person name="Baranova O.V."/>
            <person name="Blanton J.M."/>
            <person name="Tanner A.C."/>
            <person name="Dewhirst F.E."/>
            <person name="Haas B."/>
            <person name="Nusbaum C."/>
            <person name="Birren B."/>
        </authorList>
    </citation>
    <scope>NUCLEOTIDE SEQUENCE [LARGE SCALE GENOMIC DNA]</scope>
    <source>
        <strain evidence="2">1-1 BBBD Race 1</strain>
    </source>
</reference>
<evidence type="ECO:0000313" key="3">
    <source>
        <dbReference type="EnsemblFungi" id="PTTG_28281-t43_1-p1"/>
    </source>
</evidence>
<reference evidence="3 4" key="3">
    <citation type="journal article" date="2017" name="G3 (Bethesda)">
        <title>Comparative analysis highlights variable genome content of wheat rusts and divergence of the mating loci.</title>
        <authorList>
            <person name="Cuomo C.A."/>
            <person name="Bakkeren G."/>
            <person name="Khalil H.B."/>
            <person name="Panwar V."/>
            <person name="Joly D."/>
            <person name="Linning R."/>
            <person name="Sakthikumar S."/>
            <person name="Song X."/>
            <person name="Adiconis X."/>
            <person name="Fan L."/>
            <person name="Goldberg J.M."/>
            <person name="Levin J.Z."/>
            <person name="Young S."/>
            <person name="Zeng Q."/>
            <person name="Anikster Y."/>
            <person name="Bruce M."/>
            <person name="Wang M."/>
            <person name="Yin C."/>
            <person name="McCallum B."/>
            <person name="Szabo L.J."/>
            <person name="Hulbert S."/>
            <person name="Chen X."/>
            <person name="Fellers J.P."/>
        </authorList>
    </citation>
    <scope>NUCLEOTIDE SEQUENCE</scope>
    <source>
        <strain evidence="3">isolate 1-1 / race 1 (BBBD)</strain>
        <strain evidence="4">Isolate 1-1 / race 1 (BBBD)</strain>
    </source>
</reference>
<feature type="compositionally biased region" description="Polar residues" evidence="1">
    <location>
        <begin position="13"/>
        <end position="32"/>
    </location>
</feature>
<reference evidence="2" key="2">
    <citation type="submission" date="2016-05" db="EMBL/GenBank/DDBJ databases">
        <title>Comparative analysis highlights variable genome content of wheat rusts and divergence of the mating loci.</title>
        <authorList>
            <person name="Cuomo C.A."/>
            <person name="Bakkeren G."/>
            <person name="Szabo L."/>
            <person name="Khalil H."/>
            <person name="Joly D."/>
            <person name="Goldberg J."/>
            <person name="Young S."/>
            <person name="Zeng Q."/>
            <person name="Fellers J."/>
        </authorList>
    </citation>
    <scope>NUCLEOTIDE SEQUENCE [LARGE SCALE GENOMIC DNA]</scope>
    <source>
        <strain evidence="2">1-1 BBBD Race 1</strain>
    </source>
</reference>
<dbReference type="VEuPathDB" id="FungiDB:PTTG_28281"/>
<dbReference type="EnsemblFungi" id="PTTG_28281-t43_1">
    <property type="protein sequence ID" value="PTTG_28281-t43_1-p1"/>
    <property type="gene ID" value="PTTG_28281"/>
</dbReference>
<accession>A0A180GDZ7</accession>